<feature type="binding site" evidence="5">
    <location>
        <position position="186"/>
    </location>
    <ligand>
        <name>S-adenosyl-L-methionine</name>
        <dbReference type="ChEBI" id="CHEBI:59789"/>
    </ligand>
</feature>
<gene>
    <name evidence="5 8" type="primary">prmC</name>
    <name evidence="8" type="ORF">KAR29_07850</name>
</gene>
<dbReference type="InterPro" id="IPR002052">
    <property type="entry name" value="DNA_methylase_N6_adenine_CS"/>
</dbReference>
<protein>
    <recommendedName>
        <fullName evidence="5">Release factor glutamine methyltransferase</fullName>
        <shortName evidence="5">RF MTase</shortName>
        <ecNumber evidence="5">2.1.1.297</ecNumber>
    </recommendedName>
    <alternativeName>
        <fullName evidence="5">N5-glutamine methyltransferase PrmC</fullName>
    </alternativeName>
    <alternativeName>
        <fullName evidence="5">Protein-(glutamine-N5) MTase PrmC</fullName>
    </alternativeName>
    <alternativeName>
        <fullName evidence="5">Protein-glutamine N-methyltransferase PrmC</fullName>
    </alternativeName>
</protein>
<dbReference type="HAMAP" id="MF_02126">
    <property type="entry name" value="RF_methyltr_PrmC"/>
    <property type="match status" value="1"/>
</dbReference>
<dbReference type="Gene3D" id="1.10.8.10">
    <property type="entry name" value="DNA helicase RuvA subunit, C-terminal domain"/>
    <property type="match status" value="1"/>
</dbReference>
<dbReference type="RefSeq" id="WP_274372455.1">
    <property type="nucleotide sequence ID" value="NZ_CP072943.1"/>
</dbReference>
<dbReference type="GO" id="GO:0032259">
    <property type="term" value="P:methylation"/>
    <property type="evidence" value="ECO:0007669"/>
    <property type="project" value="UniProtKB-KW"/>
</dbReference>
<keyword evidence="1 5" id="KW-0489">Methyltransferase</keyword>
<comment type="similarity">
    <text evidence="5">Belongs to the protein N5-glutamine methyltransferase family. PrmC subfamily.</text>
</comment>
<dbReference type="NCBIfam" id="TIGR00536">
    <property type="entry name" value="hemK_fam"/>
    <property type="match status" value="1"/>
</dbReference>
<evidence type="ECO:0000256" key="4">
    <source>
        <dbReference type="ARBA" id="ARBA00048391"/>
    </source>
</evidence>
<dbReference type="InterPro" id="IPR004556">
    <property type="entry name" value="HemK-like"/>
</dbReference>
<organism evidence="8 9">
    <name type="scientific">Aminithiophilus ramosus</name>
    <dbReference type="NCBI Taxonomy" id="3029084"/>
    <lineage>
        <taxon>Bacteria</taxon>
        <taxon>Thermotogati</taxon>
        <taxon>Synergistota</taxon>
        <taxon>Synergistia</taxon>
        <taxon>Synergistales</taxon>
        <taxon>Aminithiophilaceae</taxon>
        <taxon>Aminithiophilus</taxon>
    </lineage>
</organism>
<dbReference type="GO" id="GO:0102559">
    <property type="term" value="F:peptide chain release factor N(5)-glutamine methyltransferase activity"/>
    <property type="evidence" value="ECO:0007669"/>
    <property type="project" value="UniProtKB-EC"/>
</dbReference>
<keyword evidence="9" id="KW-1185">Reference proteome</keyword>
<dbReference type="PANTHER" id="PTHR18895:SF74">
    <property type="entry name" value="MTRF1L RELEASE FACTOR GLUTAMINE METHYLTRANSFERASE"/>
    <property type="match status" value="1"/>
</dbReference>
<evidence type="ECO:0000313" key="8">
    <source>
        <dbReference type="EMBL" id="QTX31305.1"/>
    </source>
</evidence>
<dbReference type="InterPro" id="IPR019874">
    <property type="entry name" value="RF_methyltr_PrmC"/>
</dbReference>
<name>A0A9Q7A4P2_9BACT</name>
<comment type="caution">
    <text evidence="5">Lacks conserved residue(s) required for the propagation of feature annotation.</text>
</comment>
<feature type="domain" description="Release factor glutamine methyltransferase N-terminal" evidence="7">
    <location>
        <begin position="7"/>
        <end position="75"/>
    </location>
</feature>
<feature type="binding site" evidence="5">
    <location>
        <begin position="186"/>
        <end position="189"/>
    </location>
    <ligand>
        <name>substrate</name>
    </ligand>
</feature>
<dbReference type="InterPro" id="IPR007848">
    <property type="entry name" value="Small_mtfrase_dom"/>
</dbReference>
<feature type="domain" description="Methyltransferase small" evidence="6">
    <location>
        <begin position="97"/>
        <end position="190"/>
    </location>
</feature>
<dbReference type="PROSITE" id="PS00092">
    <property type="entry name" value="N6_MTASE"/>
    <property type="match status" value="1"/>
</dbReference>
<dbReference type="SUPFAM" id="SSF53335">
    <property type="entry name" value="S-adenosyl-L-methionine-dependent methyltransferases"/>
    <property type="match status" value="1"/>
</dbReference>
<proteinExistence type="inferred from homology"/>
<dbReference type="InterPro" id="IPR040758">
    <property type="entry name" value="PrmC_N"/>
</dbReference>
<accession>A0A9Q7A4P2</accession>
<evidence type="ECO:0000313" key="9">
    <source>
        <dbReference type="Proteomes" id="UP000671879"/>
    </source>
</evidence>
<evidence type="ECO:0000256" key="5">
    <source>
        <dbReference type="HAMAP-Rule" id="MF_02126"/>
    </source>
</evidence>
<dbReference type="Pfam" id="PF05175">
    <property type="entry name" value="MTS"/>
    <property type="match status" value="1"/>
</dbReference>
<dbReference type="Gene3D" id="3.40.50.150">
    <property type="entry name" value="Vaccinia Virus protein VP39"/>
    <property type="match status" value="1"/>
</dbReference>
<keyword evidence="3 5" id="KW-0949">S-adenosyl-L-methionine</keyword>
<dbReference type="PANTHER" id="PTHR18895">
    <property type="entry name" value="HEMK METHYLTRANSFERASE"/>
    <property type="match status" value="1"/>
</dbReference>
<dbReference type="AlphaFoldDB" id="A0A9Q7A4P2"/>
<evidence type="ECO:0000259" key="6">
    <source>
        <dbReference type="Pfam" id="PF05175"/>
    </source>
</evidence>
<dbReference type="NCBIfam" id="TIGR03534">
    <property type="entry name" value="RF_mod_PrmC"/>
    <property type="match status" value="1"/>
</dbReference>
<dbReference type="Proteomes" id="UP000671879">
    <property type="component" value="Chromosome"/>
</dbReference>
<keyword evidence="2 5" id="KW-0808">Transferase</keyword>
<evidence type="ECO:0000256" key="2">
    <source>
        <dbReference type="ARBA" id="ARBA00022679"/>
    </source>
</evidence>
<dbReference type="InterPro" id="IPR050320">
    <property type="entry name" value="N5-glutamine_MTase"/>
</dbReference>
<dbReference type="EMBL" id="CP072943">
    <property type="protein sequence ID" value="QTX31305.1"/>
    <property type="molecule type" value="Genomic_DNA"/>
</dbReference>
<evidence type="ECO:0000256" key="1">
    <source>
        <dbReference type="ARBA" id="ARBA00022603"/>
    </source>
</evidence>
<dbReference type="EC" id="2.1.1.297" evidence="5"/>
<feature type="binding site" evidence="5">
    <location>
        <position position="140"/>
    </location>
    <ligand>
        <name>S-adenosyl-L-methionine</name>
        <dbReference type="ChEBI" id="CHEBI:59789"/>
    </ligand>
</feature>
<dbReference type="InterPro" id="IPR029063">
    <property type="entry name" value="SAM-dependent_MTases_sf"/>
</dbReference>
<dbReference type="KEGG" id="aram:KAR29_07850"/>
<comment type="catalytic activity">
    <reaction evidence="4 5">
        <text>L-glutaminyl-[peptide chain release factor] + S-adenosyl-L-methionine = N(5)-methyl-L-glutaminyl-[peptide chain release factor] + S-adenosyl-L-homocysteine + H(+)</text>
        <dbReference type="Rhea" id="RHEA:42896"/>
        <dbReference type="Rhea" id="RHEA-COMP:10271"/>
        <dbReference type="Rhea" id="RHEA-COMP:10272"/>
        <dbReference type="ChEBI" id="CHEBI:15378"/>
        <dbReference type="ChEBI" id="CHEBI:30011"/>
        <dbReference type="ChEBI" id="CHEBI:57856"/>
        <dbReference type="ChEBI" id="CHEBI:59789"/>
        <dbReference type="ChEBI" id="CHEBI:61891"/>
        <dbReference type="EC" id="2.1.1.297"/>
    </reaction>
</comment>
<dbReference type="Pfam" id="PF17827">
    <property type="entry name" value="PrmC_N"/>
    <property type="match status" value="1"/>
</dbReference>
<dbReference type="GO" id="GO:0003676">
    <property type="term" value="F:nucleic acid binding"/>
    <property type="evidence" value="ECO:0007669"/>
    <property type="project" value="InterPro"/>
</dbReference>
<feature type="binding site" evidence="5">
    <location>
        <begin position="117"/>
        <end position="121"/>
    </location>
    <ligand>
        <name>S-adenosyl-L-methionine</name>
        <dbReference type="ChEBI" id="CHEBI:59789"/>
    </ligand>
</feature>
<comment type="function">
    <text evidence="5">Methylates the class 1 translation termination release factors RF1/PrfA and RF2/PrfB on the glutamine residue of the universally conserved GGQ motif.</text>
</comment>
<reference evidence="9" key="1">
    <citation type="submission" date="2021-04" db="EMBL/GenBank/DDBJ databases">
        <title>A novel Synergistetes isolate from a pyrite-forming mixed culture.</title>
        <authorList>
            <person name="Bunk B."/>
            <person name="Sproer C."/>
            <person name="Spring S."/>
            <person name="Pester M."/>
        </authorList>
    </citation>
    <scope>NUCLEOTIDE SEQUENCE [LARGE SCALE GENOMIC DNA]</scope>
    <source>
        <strain evidence="9">J.5.4.2-T.3.5.2</strain>
    </source>
</reference>
<sequence>MDIGSLRRSFVLELASAGIDRPLHEADLLLCEILRRDRGFLLAHLDETFPPSDLDRAREGLLRRLGREPMAYILGRASFGDLDLRVGPGCLVPRPETEILVETSLSLWSEGPFLDWGTGSGVIALSLLHSRPEAEGFAVEAEPSALRWAWANLKEYGLLSRCVLLHEARLDALSLKEGSLGLVVSNPPYIPTEDLKDLMDDVRLYEPSRALDGGSGGLDPYRGLLPWAARALRPGGFLVVEHGGEAQRKALLEMASPSLENVAQIDDLAGRPRVLAWKRLS</sequence>
<dbReference type="CDD" id="cd02440">
    <property type="entry name" value="AdoMet_MTases"/>
    <property type="match status" value="1"/>
</dbReference>
<evidence type="ECO:0000259" key="7">
    <source>
        <dbReference type="Pfam" id="PF17827"/>
    </source>
</evidence>
<evidence type="ECO:0000256" key="3">
    <source>
        <dbReference type="ARBA" id="ARBA00022691"/>
    </source>
</evidence>